<feature type="compositionally biased region" description="Polar residues" evidence="1">
    <location>
        <begin position="43"/>
        <end position="57"/>
    </location>
</feature>
<dbReference type="Proteomes" id="UP000245341">
    <property type="component" value="Unplaced"/>
</dbReference>
<accession>A0A7F8RH01</accession>
<evidence type="ECO:0000313" key="2">
    <source>
        <dbReference type="Proteomes" id="UP000245341"/>
    </source>
</evidence>
<sequence>MRNSVMRLSMGTWRRRLWKLLFGIMTLENPTISLLFRKLQSSAPPSTSDWHPSSGRSAAQIDGNVDAPPPPRPKAIPESGVCNQEVARRRAAPSTPASRRPHWPIPDGPAFHPRSGDRLAPSGESGNCASRPVHVLPFARSHSGTPMHGLWLSSTRTLAHCLPPFCYHVAAAQHVLNLQPHTRFLYFRLTYSRVSFLSLIC</sequence>
<dbReference type="KEGG" id="lww:115943666"/>
<name>A0A7F8RH01_LEPWE</name>
<evidence type="ECO:0000313" key="3">
    <source>
        <dbReference type="RefSeq" id="XP_030892722.1"/>
    </source>
</evidence>
<reference evidence="3" key="1">
    <citation type="submission" date="2025-08" db="UniProtKB">
        <authorList>
            <consortium name="RefSeq"/>
        </authorList>
    </citation>
    <scope>IDENTIFICATION</scope>
    <source>
        <tissue evidence="3">Liver</tissue>
    </source>
</reference>
<dbReference type="RefSeq" id="XP_030892722.1">
    <property type="nucleotide sequence ID" value="XM_031036862.1"/>
</dbReference>
<organism evidence="2 3">
    <name type="scientific">Leptonychotes weddellii</name>
    <name type="common">Weddell seal</name>
    <name type="synonym">Otaria weddellii</name>
    <dbReference type="NCBI Taxonomy" id="9713"/>
    <lineage>
        <taxon>Eukaryota</taxon>
        <taxon>Metazoa</taxon>
        <taxon>Chordata</taxon>
        <taxon>Craniata</taxon>
        <taxon>Vertebrata</taxon>
        <taxon>Euteleostomi</taxon>
        <taxon>Mammalia</taxon>
        <taxon>Eutheria</taxon>
        <taxon>Laurasiatheria</taxon>
        <taxon>Carnivora</taxon>
        <taxon>Caniformia</taxon>
        <taxon>Pinnipedia</taxon>
        <taxon>Phocidae</taxon>
        <taxon>Monachinae</taxon>
        <taxon>Lobodontini</taxon>
        <taxon>Leptonychotes</taxon>
    </lineage>
</organism>
<proteinExistence type="predicted"/>
<protein>
    <submittedName>
        <fullName evidence="3">Uncharacterized protein LOC115943666</fullName>
    </submittedName>
</protein>
<gene>
    <name evidence="3" type="primary">LOC115943666</name>
</gene>
<dbReference type="AlphaFoldDB" id="A0A7F8RH01"/>
<feature type="region of interest" description="Disordered" evidence="1">
    <location>
        <begin position="43"/>
        <end position="126"/>
    </location>
</feature>
<evidence type="ECO:0000256" key="1">
    <source>
        <dbReference type="SAM" id="MobiDB-lite"/>
    </source>
</evidence>
<dbReference type="GeneID" id="115943666"/>
<keyword evidence="2" id="KW-1185">Reference proteome</keyword>